<dbReference type="InterPro" id="IPR011009">
    <property type="entry name" value="Kinase-like_dom_sf"/>
</dbReference>
<proteinExistence type="predicted"/>
<feature type="binding site" evidence="3">
    <location>
        <position position="234"/>
    </location>
    <ligand>
        <name>ATP</name>
        <dbReference type="ChEBI" id="CHEBI:30616"/>
    </ligand>
</feature>
<sequence>MNTLELLEAGQLAGATRLDLSCGLTEFPQAIFTLADSLEVLNLSGNALTRLPDDLHRLHKLKVLFCSDNPFTELPACIGRCPQLSMVGFKANRIEHVPAEALPAQLRWLILTDNRIEHLPEQLGDCLQMQKLMLSGNRLQALPESLARLENLELLRLSANRLPALPDWLLRLPRLAWLAYAGNPMSEAFTTPHSEGTRGHVAWSDLRLDAQLGEGASGIIYRAHLDSGQPVAVKLYKGAMTSDGSPVNEMNACMAAGEHPQLIEVLGRLSGHPDGTAGLVMALIDPSFANLAGPPSLASCTRDIYSADFAIDRDALLRLLRGMAGVGAHLHARGINHGDFYAHNVLWRKSGECLFGDFGGASFYPGDGGEVSQALERIEVRAFGLLFEELLTHCEEVHDDLWALQRQCVQPQVLARPSFAEITRNLDA</sequence>
<keyword evidence="5" id="KW-0808">Transferase</keyword>
<dbReference type="PROSITE" id="PS50011">
    <property type="entry name" value="PROTEIN_KINASE_DOM"/>
    <property type="match status" value="1"/>
</dbReference>
<dbReference type="eggNOG" id="COG4886">
    <property type="taxonomic scope" value="Bacteria"/>
</dbReference>
<dbReference type="Gene3D" id="3.80.10.10">
    <property type="entry name" value="Ribonuclease Inhibitor"/>
    <property type="match status" value="2"/>
</dbReference>
<evidence type="ECO:0000256" key="2">
    <source>
        <dbReference type="ARBA" id="ARBA00022737"/>
    </source>
</evidence>
<keyword evidence="1" id="KW-0433">Leucine-rich repeat</keyword>
<feature type="domain" description="Protein kinase" evidence="4">
    <location>
        <begin position="206"/>
        <end position="428"/>
    </location>
</feature>
<dbReference type="eggNOG" id="COG0515">
    <property type="taxonomic scope" value="Bacteria"/>
</dbReference>
<dbReference type="PROSITE" id="PS00107">
    <property type="entry name" value="PROTEIN_KINASE_ATP"/>
    <property type="match status" value="1"/>
</dbReference>
<dbReference type="GO" id="GO:0005737">
    <property type="term" value="C:cytoplasm"/>
    <property type="evidence" value="ECO:0007669"/>
    <property type="project" value="TreeGrafter"/>
</dbReference>
<evidence type="ECO:0000313" key="6">
    <source>
        <dbReference type="Proteomes" id="UP000029499"/>
    </source>
</evidence>
<dbReference type="InterPro" id="IPR001611">
    <property type="entry name" value="Leu-rich_rpt"/>
</dbReference>
<dbReference type="RefSeq" id="WP_043185976.1">
    <property type="nucleotide sequence ID" value="NZ_CP009533.1"/>
</dbReference>
<dbReference type="AlphaFoldDB" id="A0A089YL17"/>
<dbReference type="InterPro" id="IPR001245">
    <property type="entry name" value="Ser-Thr/Tyr_kinase_cat_dom"/>
</dbReference>
<dbReference type="GO" id="GO:0005524">
    <property type="term" value="F:ATP binding"/>
    <property type="evidence" value="ECO:0007669"/>
    <property type="project" value="UniProtKB-UniRule"/>
</dbReference>
<dbReference type="Pfam" id="PF07714">
    <property type="entry name" value="PK_Tyr_Ser-Thr"/>
    <property type="match status" value="1"/>
</dbReference>
<evidence type="ECO:0000256" key="3">
    <source>
        <dbReference type="PROSITE-ProRule" id="PRU10141"/>
    </source>
</evidence>
<evidence type="ECO:0000259" key="4">
    <source>
        <dbReference type="PROSITE" id="PS50011"/>
    </source>
</evidence>
<dbReference type="PANTHER" id="PTHR48051:SF1">
    <property type="entry name" value="RAS SUPPRESSOR PROTEIN 1"/>
    <property type="match status" value="1"/>
</dbReference>
<dbReference type="InterPro" id="IPR032675">
    <property type="entry name" value="LRR_dom_sf"/>
</dbReference>
<dbReference type="SUPFAM" id="SSF52058">
    <property type="entry name" value="L domain-like"/>
    <property type="match status" value="1"/>
</dbReference>
<dbReference type="OrthoDB" id="8532199at2"/>
<dbReference type="SMART" id="SM00364">
    <property type="entry name" value="LRR_BAC"/>
    <property type="match status" value="5"/>
</dbReference>
<dbReference type="SMART" id="SM00369">
    <property type="entry name" value="LRR_TYP"/>
    <property type="match status" value="5"/>
</dbReference>
<dbReference type="HOGENOM" id="CLU_035565_0_0_6"/>
<keyword evidence="2" id="KW-0677">Repeat</keyword>
<dbReference type="PROSITE" id="PS51450">
    <property type="entry name" value="LRR"/>
    <property type="match status" value="1"/>
</dbReference>
<dbReference type="GO" id="GO:0004672">
    <property type="term" value="F:protein kinase activity"/>
    <property type="evidence" value="ECO:0007669"/>
    <property type="project" value="InterPro"/>
</dbReference>
<evidence type="ECO:0000313" key="5">
    <source>
        <dbReference type="EMBL" id="AIS16279.1"/>
    </source>
</evidence>
<dbReference type="Gene3D" id="1.10.510.10">
    <property type="entry name" value="Transferase(Phosphotransferase) domain 1"/>
    <property type="match status" value="1"/>
</dbReference>
<evidence type="ECO:0000256" key="1">
    <source>
        <dbReference type="ARBA" id="ARBA00022614"/>
    </source>
</evidence>
<dbReference type="InterPro" id="IPR017441">
    <property type="entry name" value="Protein_kinase_ATP_BS"/>
</dbReference>
<dbReference type="STRING" id="216142.LT40_02235"/>
<name>A0A089YL17_9PSED</name>
<dbReference type="Proteomes" id="UP000029499">
    <property type="component" value="Chromosome"/>
</dbReference>
<keyword evidence="3" id="KW-0547">Nucleotide-binding</keyword>
<dbReference type="InterPro" id="IPR000719">
    <property type="entry name" value="Prot_kinase_dom"/>
</dbReference>
<organism evidence="5 6">
    <name type="scientific">Pseudomonas rhizosphaerae</name>
    <dbReference type="NCBI Taxonomy" id="216142"/>
    <lineage>
        <taxon>Bacteria</taxon>
        <taxon>Pseudomonadati</taxon>
        <taxon>Pseudomonadota</taxon>
        <taxon>Gammaproteobacteria</taxon>
        <taxon>Pseudomonadales</taxon>
        <taxon>Pseudomonadaceae</taxon>
        <taxon>Pseudomonas</taxon>
    </lineage>
</organism>
<accession>A0A089YL17</accession>
<dbReference type="KEGG" id="prh:LT40_02235"/>
<protein>
    <submittedName>
        <fullName evidence="5">Protein kinase</fullName>
    </submittedName>
</protein>
<reference evidence="5 6" key="1">
    <citation type="journal article" date="2015" name="J. Biotechnol.">
        <title>Complete genome sequence of Pseudomonas rhizosphaerae IH5T (=DSM 16299T), a phosphate-solubilizing rhizobacterium for bacterial biofertilizer.</title>
        <authorList>
            <person name="Kwak Y."/>
            <person name="Jung B.K."/>
            <person name="Shin J.H."/>
        </authorList>
    </citation>
    <scope>NUCLEOTIDE SEQUENCE [LARGE SCALE GENOMIC DNA]</scope>
    <source>
        <strain evidence="5">DSM 16299</strain>
    </source>
</reference>
<dbReference type="InterPro" id="IPR050216">
    <property type="entry name" value="LRR_domain-containing"/>
</dbReference>
<keyword evidence="3" id="KW-0067">ATP-binding</keyword>
<keyword evidence="6" id="KW-1185">Reference proteome</keyword>
<gene>
    <name evidence="5" type="ORF">LT40_02235</name>
</gene>
<dbReference type="InterPro" id="IPR003591">
    <property type="entry name" value="Leu-rich_rpt_typical-subtyp"/>
</dbReference>
<keyword evidence="5" id="KW-0418">Kinase</keyword>
<dbReference type="Pfam" id="PF13855">
    <property type="entry name" value="LRR_8"/>
    <property type="match status" value="2"/>
</dbReference>
<dbReference type="PANTHER" id="PTHR48051">
    <property type="match status" value="1"/>
</dbReference>
<dbReference type="Gene3D" id="3.30.200.20">
    <property type="entry name" value="Phosphorylase Kinase, domain 1"/>
    <property type="match status" value="1"/>
</dbReference>
<dbReference type="SUPFAM" id="SSF56112">
    <property type="entry name" value="Protein kinase-like (PK-like)"/>
    <property type="match status" value="1"/>
</dbReference>
<dbReference type="EMBL" id="CP009533">
    <property type="protein sequence ID" value="AIS16279.1"/>
    <property type="molecule type" value="Genomic_DNA"/>
</dbReference>